<evidence type="ECO:0000256" key="2">
    <source>
        <dbReference type="SAM" id="SignalP"/>
    </source>
</evidence>
<name>A0A0J6FGS9_COCPO</name>
<reference evidence="3 4" key="1">
    <citation type="submission" date="2007-06" db="EMBL/GenBank/DDBJ databases">
        <title>The Genome Sequence of Coccidioides posadasii RMSCC_3488.</title>
        <authorList>
            <consortium name="Coccidioides Genome Resources Consortium"/>
            <consortium name="The Broad Institute Genome Sequencing Platform"/>
            <person name="Henn M.R."/>
            <person name="Sykes S."/>
            <person name="Young S."/>
            <person name="Jaffe D."/>
            <person name="Berlin A."/>
            <person name="Alvarez P."/>
            <person name="Butler J."/>
            <person name="Gnerre S."/>
            <person name="Grabherr M."/>
            <person name="Mauceli E."/>
            <person name="Brockman W."/>
            <person name="Kodira C."/>
            <person name="Alvarado L."/>
            <person name="Zeng Q."/>
            <person name="Crawford M."/>
            <person name="Antoine C."/>
            <person name="Devon K."/>
            <person name="Galgiani J."/>
            <person name="Orsborn K."/>
            <person name="Lewis M.L."/>
            <person name="Nusbaum C."/>
            <person name="Galagan J."/>
            <person name="Birren B."/>
        </authorList>
    </citation>
    <scope>NUCLEOTIDE SEQUENCE [LARGE SCALE GENOMIC DNA]</scope>
    <source>
        <strain evidence="3 4">RMSCC 3488</strain>
    </source>
</reference>
<keyword evidence="2" id="KW-0732">Signal</keyword>
<evidence type="ECO:0000313" key="3">
    <source>
        <dbReference type="EMBL" id="KMM72341.1"/>
    </source>
</evidence>
<feature type="signal peptide" evidence="2">
    <location>
        <begin position="1"/>
        <end position="19"/>
    </location>
</feature>
<proteinExistence type="predicted"/>
<organism evidence="3 4">
    <name type="scientific">Coccidioides posadasii RMSCC 3488</name>
    <dbReference type="NCBI Taxonomy" id="454284"/>
    <lineage>
        <taxon>Eukaryota</taxon>
        <taxon>Fungi</taxon>
        <taxon>Dikarya</taxon>
        <taxon>Ascomycota</taxon>
        <taxon>Pezizomycotina</taxon>
        <taxon>Eurotiomycetes</taxon>
        <taxon>Eurotiomycetidae</taxon>
        <taxon>Onygenales</taxon>
        <taxon>Onygenaceae</taxon>
        <taxon>Coccidioides</taxon>
    </lineage>
</organism>
<protein>
    <recommendedName>
        <fullName evidence="5">Extracellular serine-rich protein</fullName>
    </recommendedName>
</protein>
<dbReference type="AlphaFoldDB" id="A0A0J6FGS9"/>
<dbReference type="InterPro" id="IPR052953">
    <property type="entry name" value="Ser-rich/MCO-related"/>
</dbReference>
<dbReference type="Gene3D" id="2.60.40.420">
    <property type="entry name" value="Cupredoxins - blue copper proteins"/>
    <property type="match status" value="1"/>
</dbReference>
<gene>
    <name evidence="3" type="ORF">CPAG_08638</name>
</gene>
<dbReference type="OrthoDB" id="2331100at2759"/>
<reference evidence="4" key="2">
    <citation type="journal article" date="2009" name="Genome Res.">
        <title>Comparative genomic analyses of the human fungal pathogens Coccidioides and their relatives.</title>
        <authorList>
            <person name="Sharpton T.J."/>
            <person name="Stajich J.E."/>
            <person name="Rounsley S.D."/>
            <person name="Gardner M.J."/>
            <person name="Wortman J.R."/>
            <person name="Jordar V.S."/>
            <person name="Maiti R."/>
            <person name="Kodira C.D."/>
            <person name="Neafsey D.E."/>
            <person name="Zeng Q."/>
            <person name="Hung C.-Y."/>
            <person name="McMahan C."/>
            <person name="Muszewska A."/>
            <person name="Grynberg M."/>
            <person name="Mandel M.A."/>
            <person name="Kellner E.M."/>
            <person name="Barker B.M."/>
            <person name="Galgiani J.N."/>
            <person name="Orbach M.J."/>
            <person name="Kirkland T.N."/>
            <person name="Cole G.T."/>
            <person name="Henn M.R."/>
            <person name="Birren B.W."/>
            <person name="Taylor J.W."/>
        </authorList>
    </citation>
    <scope>NUCLEOTIDE SEQUENCE [LARGE SCALE GENOMIC DNA]</scope>
    <source>
        <strain evidence="4">RMSCC 3488</strain>
    </source>
</reference>
<dbReference type="Proteomes" id="UP000054567">
    <property type="component" value="Unassembled WGS sequence"/>
</dbReference>
<evidence type="ECO:0008006" key="5">
    <source>
        <dbReference type="Google" id="ProtNLM"/>
    </source>
</evidence>
<dbReference type="PANTHER" id="PTHR34883">
    <property type="entry name" value="SERINE-RICH PROTEIN, PUTATIVE-RELATED-RELATED"/>
    <property type="match status" value="1"/>
</dbReference>
<sequence length="229" mass="24420">MALRDVLLSTLLFAAGIQATVDDRLYPLRPRKAHVPAKRQLPESMVNVHVVQVSDNEGALKFYPDDLQVELGEMVQFQFHPKNHSIVQSTFDRPCEPMSRSTPGMAGIRSGFMPVEADSEMMPVFTIMVNDTKPMWFYCGQGKHCQNGMVMAINAVAGSNRTVEAYRALAAKADSSPNGGPSNTIPNTGLPSPTGSAAEQTQNAAPKAAAHVAGLSGVLMAVAAIIAGL</sequence>
<reference evidence="4" key="3">
    <citation type="journal article" date="2010" name="Genome Res.">
        <title>Population genomic sequencing of Coccidioides fungi reveals recent hybridization and transposon control.</title>
        <authorList>
            <person name="Neafsey D.E."/>
            <person name="Barker B.M."/>
            <person name="Sharpton T.J."/>
            <person name="Stajich J.E."/>
            <person name="Park D.J."/>
            <person name="Whiston E."/>
            <person name="Hung C.-Y."/>
            <person name="McMahan C."/>
            <person name="White J."/>
            <person name="Sykes S."/>
            <person name="Heiman D."/>
            <person name="Young S."/>
            <person name="Zeng Q."/>
            <person name="Abouelleil A."/>
            <person name="Aftuck L."/>
            <person name="Bessette D."/>
            <person name="Brown A."/>
            <person name="FitzGerald M."/>
            <person name="Lui A."/>
            <person name="Macdonald J.P."/>
            <person name="Priest M."/>
            <person name="Orbach M.J."/>
            <person name="Galgiani J.N."/>
            <person name="Kirkland T.N."/>
            <person name="Cole G.T."/>
            <person name="Birren B.W."/>
            <person name="Henn M.R."/>
            <person name="Taylor J.W."/>
            <person name="Rounsley S.D."/>
        </authorList>
    </citation>
    <scope>NUCLEOTIDE SEQUENCE [LARGE SCALE GENOMIC DNA]</scope>
    <source>
        <strain evidence="4">RMSCC 3488</strain>
    </source>
</reference>
<evidence type="ECO:0000313" key="4">
    <source>
        <dbReference type="Proteomes" id="UP000054567"/>
    </source>
</evidence>
<feature type="compositionally biased region" description="Polar residues" evidence="1">
    <location>
        <begin position="175"/>
        <end position="203"/>
    </location>
</feature>
<dbReference type="PANTHER" id="PTHR34883:SF17">
    <property type="entry name" value="CUPREDOXIN"/>
    <property type="match status" value="1"/>
</dbReference>
<feature type="chain" id="PRO_5005270924" description="Extracellular serine-rich protein" evidence="2">
    <location>
        <begin position="20"/>
        <end position="229"/>
    </location>
</feature>
<accession>A0A0J6FGS9</accession>
<evidence type="ECO:0000256" key="1">
    <source>
        <dbReference type="SAM" id="MobiDB-lite"/>
    </source>
</evidence>
<feature type="region of interest" description="Disordered" evidence="1">
    <location>
        <begin position="173"/>
        <end position="203"/>
    </location>
</feature>
<dbReference type="CDD" id="cd00920">
    <property type="entry name" value="Cupredoxin"/>
    <property type="match status" value="1"/>
</dbReference>
<dbReference type="VEuPathDB" id="FungiDB:CPAG_08638"/>
<dbReference type="SUPFAM" id="SSF49503">
    <property type="entry name" value="Cupredoxins"/>
    <property type="match status" value="1"/>
</dbReference>
<dbReference type="InterPro" id="IPR008972">
    <property type="entry name" value="Cupredoxin"/>
</dbReference>
<dbReference type="EMBL" id="DS268114">
    <property type="protein sequence ID" value="KMM72341.1"/>
    <property type="molecule type" value="Genomic_DNA"/>
</dbReference>